<dbReference type="AlphaFoldDB" id="A0ABC8R348"/>
<sequence length="112" mass="12523">MLDQICRDLCKPHFSLGTWLASATVSFLCLGPLVSVRLCSLYVTYTAQSSASRVRWLVVYVKKRCSGAPFEESAFYTIHRFWLVSVDKMDQIGCGKHAPPCVCDSILDDNVV</sequence>
<organism evidence="2 3">
    <name type="scientific">Ilex paraguariensis</name>
    <name type="common">yerba mate</name>
    <dbReference type="NCBI Taxonomy" id="185542"/>
    <lineage>
        <taxon>Eukaryota</taxon>
        <taxon>Viridiplantae</taxon>
        <taxon>Streptophyta</taxon>
        <taxon>Embryophyta</taxon>
        <taxon>Tracheophyta</taxon>
        <taxon>Spermatophyta</taxon>
        <taxon>Magnoliopsida</taxon>
        <taxon>eudicotyledons</taxon>
        <taxon>Gunneridae</taxon>
        <taxon>Pentapetalae</taxon>
        <taxon>asterids</taxon>
        <taxon>campanulids</taxon>
        <taxon>Aquifoliales</taxon>
        <taxon>Aquifoliaceae</taxon>
        <taxon>Ilex</taxon>
    </lineage>
</organism>
<evidence type="ECO:0000256" key="1">
    <source>
        <dbReference type="SAM" id="Phobius"/>
    </source>
</evidence>
<keyword evidence="1" id="KW-0472">Membrane</keyword>
<keyword evidence="1" id="KW-1133">Transmembrane helix</keyword>
<dbReference type="EMBL" id="CAUOFW020000959">
    <property type="protein sequence ID" value="CAK9139416.1"/>
    <property type="molecule type" value="Genomic_DNA"/>
</dbReference>
<keyword evidence="1" id="KW-0812">Transmembrane</keyword>
<gene>
    <name evidence="2" type="ORF">ILEXP_LOCUS6808</name>
</gene>
<keyword evidence="3" id="KW-1185">Reference proteome</keyword>
<feature type="transmembrane region" description="Helical" evidence="1">
    <location>
        <begin position="20"/>
        <end position="45"/>
    </location>
</feature>
<name>A0ABC8R348_9AQUA</name>
<accession>A0ABC8R348</accession>
<evidence type="ECO:0000313" key="3">
    <source>
        <dbReference type="Proteomes" id="UP001642360"/>
    </source>
</evidence>
<evidence type="ECO:0000313" key="2">
    <source>
        <dbReference type="EMBL" id="CAK9139416.1"/>
    </source>
</evidence>
<protein>
    <recommendedName>
        <fullName evidence="4">Secreted protein</fullName>
    </recommendedName>
</protein>
<dbReference type="Proteomes" id="UP001642360">
    <property type="component" value="Unassembled WGS sequence"/>
</dbReference>
<comment type="caution">
    <text evidence="2">The sequence shown here is derived from an EMBL/GenBank/DDBJ whole genome shotgun (WGS) entry which is preliminary data.</text>
</comment>
<evidence type="ECO:0008006" key="4">
    <source>
        <dbReference type="Google" id="ProtNLM"/>
    </source>
</evidence>
<proteinExistence type="predicted"/>
<reference evidence="2 3" key="1">
    <citation type="submission" date="2024-02" db="EMBL/GenBank/DDBJ databases">
        <authorList>
            <person name="Vignale AGUSTIN F."/>
            <person name="Sosa J E."/>
            <person name="Modenutti C."/>
        </authorList>
    </citation>
    <scope>NUCLEOTIDE SEQUENCE [LARGE SCALE GENOMIC DNA]</scope>
</reference>